<dbReference type="Proteomes" id="UP000324222">
    <property type="component" value="Unassembled WGS sequence"/>
</dbReference>
<evidence type="ECO:0000256" key="1">
    <source>
        <dbReference type="ARBA" id="ARBA00020581"/>
    </source>
</evidence>
<evidence type="ECO:0000256" key="2">
    <source>
        <dbReference type="ARBA" id="ARBA00033107"/>
    </source>
</evidence>
<organism evidence="3 4">
    <name type="scientific">Portunus trituberculatus</name>
    <name type="common">Swimming crab</name>
    <name type="synonym">Neptunus trituberculatus</name>
    <dbReference type="NCBI Taxonomy" id="210409"/>
    <lineage>
        <taxon>Eukaryota</taxon>
        <taxon>Metazoa</taxon>
        <taxon>Ecdysozoa</taxon>
        <taxon>Arthropoda</taxon>
        <taxon>Crustacea</taxon>
        <taxon>Multicrustacea</taxon>
        <taxon>Malacostraca</taxon>
        <taxon>Eumalacostraca</taxon>
        <taxon>Eucarida</taxon>
        <taxon>Decapoda</taxon>
        <taxon>Pleocyemata</taxon>
        <taxon>Brachyura</taxon>
        <taxon>Eubrachyura</taxon>
        <taxon>Portunoidea</taxon>
        <taxon>Portunidae</taxon>
        <taxon>Portuninae</taxon>
        <taxon>Portunus</taxon>
    </lineage>
</organism>
<dbReference type="InterPro" id="IPR036191">
    <property type="entry name" value="RRF_sf"/>
</dbReference>
<dbReference type="AlphaFoldDB" id="A0A5B7HGG3"/>
<name>A0A5B7HGG3_PORTR</name>
<reference evidence="3 4" key="1">
    <citation type="submission" date="2019-05" db="EMBL/GenBank/DDBJ databases">
        <title>Another draft genome of Portunus trituberculatus and its Hox gene families provides insights of decapod evolution.</title>
        <authorList>
            <person name="Jeong J.-H."/>
            <person name="Song I."/>
            <person name="Kim S."/>
            <person name="Choi T."/>
            <person name="Kim D."/>
            <person name="Ryu S."/>
            <person name="Kim W."/>
        </authorList>
    </citation>
    <scope>NUCLEOTIDE SEQUENCE [LARGE SCALE GENOMIC DNA]</scope>
    <source>
        <tissue evidence="3">Muscle</tissue>
    </source>
</reference>
<accession>A0A5B7HGG3</accession>
<sequence>MLQRFFRHNQGKKYEIVKMFQVAIVGADTLVIRPFDPSDSEHIEDAYVKEKTGVMCVCAGLVIPLVVIQP</sequence>
<evidence type="ECO:0000313" key="4">
    <source>
        <dbReference type="Proteomes" id="UP000324222"/>
    </source>
</evidence>
<dbReference type="SUPFAM" id="SSF55194">
    <property type="entry name" value="Ribosome recycling factor, RRF"/>
    <property type="match status" value="1"/>
</dbReference>
<keyword evidence="4" id="KW-1185">Reference proteome</keyword>
<proteinExistence type="predicted"/>
<dbReference type="EMBL" id="VSRR010027123">
    <property type="protein sequence ID" value="MPC68018.1"/>
    <property type="molecule type" value="Genomic_DNA"/>
</dbReference>
<protein>
    <recommendedName>
        <fullName evidence="1">Ribosome-recycling factor, mitochondrial</fullName>
    </recommendedName>
    <alternativeName>
        <fullName evidence="2">Ribosome-releasing factor, mitochondrial</fullName>
    </alternativeName>
</protein>
<gene>
    <name evidence="3" type="ORF">E2C01_062208</name>
</gene>
<evidence type="ECO:0000313" key="3">
    <source>
        <dbReference type="EMBL" id="MPC68018.1"/>
    </source>
</evidence>
<comment type="caution">
    <text evidence="3">The sequence shown here is derived from an EMBL/GenBank/DDBJ whole genome shotgun (WGS) entry which is preliminary data.</text>
</comment>